<reference evidence="1 2" key="1">
    <citation type="submission" date="2015-10" db="EMBL/GenBank/DDBJ databases">
        <title>Genomic differences between typical nodule nitrogen-fixing rhizobial strains and those coming from bean seeds.</title>
        <authorList>
            <person name="Peralta H."/>
            <person name="Aguilar-Vera A."/>
            <person name="Diaz R."/>
            <person name="Mora Y."/>
            <person name="Martinez-Batallar G."/>
            <person name="Salazar E."/>
            <person name="Vargas-Lagunas C."/>
            <person name="Encarnacion S."/>
            <person name="Girard L."/>
            <person name="Mora J."/>
        </authorList>
    </citation>
    <scope>NUCLEOTIDE SEQUENCE [LARGE SCALE GENOMIC DNA]</scope>
    <source>
        <strain evidence="1 2">CFNEI 73</strain>
        <plasmid evidence="1 2">A</plasmid>
    </source>
</reference>
<dbReference type="Proteomes" id="UP000182306">
    <property type="component" value="Plasmid A"/>
</dbReference>
<keyword evidence="2" id="KW-1185">Reference proteome</keyword>
<protein>
    <submittedName>
        <fullName evidence="1">Uncharacterized protein</fullName>
    </submittedName>
</protein>
<accession>A0A1L3LSP0</accession>
<name>A0A1L3LSP0_9HYPH</name>
<evidence type="ECO:0000313" key="1">
    <source>
        <dbReference type="EMBL" id="APG93095.1"/>
    </source>
</evidence>
<sequence>MGGATKIFPFFSNGLNAQISFHFVSYRAFSLNQWFYARNAT</sequence>
<evidence type="ECO:0000313" key="2">
    <source>
        <dbReference type="Proteomes" id="UP000182306"/>
    </source>
</evidence>
<geneLocation type="plasmid" evidence="1 2">
    <name>A</name>
</geneLocation>
<dbReference type="KEGG" id="same:SAMCFNEI73_pA0118"/>
<keyword evidence="1" id="KW-0614">Plasmid</keyword>
<gene>
    <name evidence="1" type="ORF">SAMCFNEI73_pA0118</name>
</gene>
<dbReference type="EMBL" id="CP013108">
    <property type="protein sequence ID" value="APG93095.1"/>
    <property type="molecule type" value="Genomic_DNA"/>
</dbReference>
<dbReference type="AlphaFoldDB" id="A0A1L3LSP0"/>
<proteinExistence type="predicted"/>
<organism evidence="1 2">
    <name type="scientific">Sinorhizobium americanum</name>
    <dbReference type="NCBI Taxonomy" id="194963"/>
    <lineage>
        <taxon>Bacteria</taxon>
        <taxon>Pseudomonadati</taxon>
        <taxon>Pseudomonadota</taxon>
        <taxon>Alphaproteobacteria</taxon>
        <taxon>Hyphomicrobiales</taxon>
        <taxon>Rhizobiaceae</taxon>
        <taxon>Sinorhizobium/Ensifer group</taxon>
        <taxon>Sinorhizobium</taxon>
    </lineage>
</organism>